<dbReference type="PROSITE" id="PS51063">
    <property type="entry name" value="HTH_CRP_2"/>
    <property type="match status" value="1"/>
</dbReference>
<name>A0AAU7CEJ1_9BACT</name>
<dbReference type="InterPro" id="IPR036390">
    <property type="entry name" value="WH_DNA-bd_sf"/>
</dbReference>
<gene>
    <name evidence="2" type="ORF">V5E97_35390</name>
</gene>
<reference evidence="2" key="1">
    <citation type="submission" date="2024-05" db="EMBL/GenBank/DDBJ databases">
        <title>Planctomycetes of the genus Singulisphaera possess chitinolytic capabilities.</title>
        <authorList>
            <person name="Ivanova A."/>
        </authorList>
    </citation>
    <scope>NUCLEOTIDE SEQUENCE</scope>
    <source>
        <strain evidence="2">Ch08T</strain>
    </source>
</reference>
<feature type="domain" description="HTH crp-type" evidence="1">
    <location>
        <begin position="1"/>
        <end position="43"/>
    </location>
</feature>
<dbReference type="Pfam" id="PF13545">
    <property type="entry name" value="HTH_Crp_2"/>
    <property type="match status" value="1"/>
</dbReference>
<accession>A0AAU7CEJ1</accession>
<evidence type="ECO:0000313" key="2">
    <source>
        <dbReference type="EMBL" id="XBH03552.1"/>
    </source>
</evidence>
<dbReference type="EMBL" id="CP155447">
    <property type="protein sequence ID" value="XBH03552.1"/>
    <property type="molecule type" value="Genomic_DNA"/>
</dbReference>
<protein>
    <submittedName>
        <fullName evidence="2">Helix-turn-helix domain-containing protein</fullName>
    </submittedName>
</protein>
<dbReference type="InterPro" id="IPR036388">
    <property type="entry name" value="WH-like_DNA-bd_sf"/>
</dbReference>
<dbReference type="SUPFAM" id="SSF46785">
    <property type="entry name" value="Winged helix' DNA-binding domain"/>
    <property type="match status" value="1"/>
</dbReference>
<dbReference type="AlphaFoldDB" id="A0AAU7CEJ1"/>
<sequence>MTHEFLALMLGVRRASVTLAAGALQGAELITYRRGLMRILDRERLEDASCECYRAMRDEYERLFP</sequence>
<dbReference type="GO" id="GO:0006355">
    <property type="term" value="P:regulation of DNA-templated transcription"/>
    <property type="evidence" value="ECO:0007669"/>
    <property type="project" value="InterPro"/>
</dbReference>
<proteinExistence type="predicted"/>
<evidence type="ECO:0000259" key="1">
    <source>
        <dbReference type="PROSITE" id="PS51063"/>
    </source>
</evidence>
<dbReference type="Gene3D" id="1.10.10.10">
    <property type="entry name" value="Winged helix-like DNA-binding domain superfamily/Winged helix DNA-binding domain"/>
    <property type="match status" value="1"/>
</dbReference>
<organism evidence="2">
    <name type="scientific">Singulisphaera sp. Ch08</name>
    <dbReference type="NCBI Taxonomy" id="3120278"/>
    <lineage>
        <taxon>Bacteria</taxon>
        <taxon>Pseudomonadati</taxon>
        <taxon>Planctomycetota</taxon>
        <taxon>Planctomycetia</taxon>
        <taxon>Isosphaerales</taxon>
        <taxon>Isosphaeraceae</taxon>
        <taxon>Singulisphaera</taxon>
    </lineage>
</organism>
<dbReference type="RefSeq" id="WP_406696287.1">
    <property type="nucleotide sequence ID" value="NZ_CP155447.1"/>
</dbReference>
<dbReference type="GO" id="GO:0003677">
    <property type="term" value="F:DNA binding"/>
    <property type="evidence" value="ECO:0007669"/>
    <property type="project" value="InterPro"/>
</dbReference>
<dbReference type="InterPro" id="IPR012318">
    <property type="entry name" value="HTH_CRP"/>
</dbReference>